<protein>
    <recommendedName>
        <fullName evidence="10">Laccase</fullName>
    </recommendedName>
</protein>
<dbReference type="AlphaFoldDB" id="A0AAV2IJJ5"/>
<evidence type="ECO:0000259" key="5">
    <source>
        <dbReference type="Pfam" id="PF00394"/>
    </source>
</evidence>
<feature type="domain" description="Plastocyanin-like" evidence="6">
    <location>
        <begin position="516"/>
        <end position="647"/>
    </location>
</feature>
<dbReference type="GO" id="GO:0005886">
    <property type="term" value="C:plasma membrane"/>
    <property type="evidence" value="ECO:0007669"/>
    <property type="project" value="TreeGrafter"/>
</dbReference>
<evidence type="ECO:0000256" key="3">
    <source>
        <dbReference type="ARBA" id="ARBA00023002"/>
    </source>
</evidence>
<dbReference type="Pfam" id="PF07732">
    <property type="entry name" value="Cu-oxidase_3"/>
    <property type="match status" value="1"/>
</dbReference>
<dbReference type="Pfam" id="PF00394">
    <property type="entry name" value="Cu-oxidase"/>
    <property type="match status" value="1"/>
</dbReference>
<dbReference type="CDD" id="cd13905">
    <property type="entry name" value="CuRO_3_tcLLC2_insect_like"/>
    <property type="match status" value="1"/>
</dbReference>
<comment type="caution">
    <text evidence="8">The sequence shown here is derived from an EMBL/GenBank/DDBJ whole genome shotgun (WGS) entry which is preliminary data.</text>
</comment>
<organism evidence="8 9">
    <name type="scientific">Lymnaea stagnalis</name>
    <name type="common">Great pond snail</name>
    <name type="synonym">Helix stagnalis</name>
    <dbReference type="NCBI Taxonomy" id="6523"/>
    <lineage>
        <taxon>Eukaryota</taxon>
        <taxon>Metazoa</taxon>
        <taxon>Spiralia</taxon>
        <taxon>Lophotrochozoa</taxon>
        <taxon>Mollusca</taxon>
        <taxon>Gastropoda</taxon>
        <taxon>Heterobranchia</taxon>
        <taxon>Euthyneura</taxon>
        <taxon>Panpulmonata</taxon>
        <taxon>Hygrophila</taxon>
        <taxon>Lymnaeoidea</taxon>
        <taxon>Lymnaeidae</taxon>
        <taxon>Lymnaea</taxon>
    </lineage>
</organism>
<dbReference type="InterPro" id="IPR011706">
    <property type="entry name" value="Cu-oxidase_C"/>
</dbReference>
<dbReference type="EMBL" id="CAXITT010000809">
    <property type="protein sequence ID" value="CAL1546441.1"/>
    <property type="molecule type" value="Genomic_DNA"/>
</dbReference>
<dbReference type="CDD" id="cd13884">
    <property type="entry name" value="CuRO_2_tcLCC_insect_like"/>
    <property type="match status" value="1"/>
</dbReference>
<dbReference type="InterPro" id="IPR045087">
    <property type="entry name" value="Cu-oxidase_fam"/>
</dbReference>
<comment type="similarity">
    <text evidence="1">Belongs to the multicopper oxidase family.</text>
</comment>
<keyword evidence="9" id="KW-1185">Reference proteome</keyword>
<reference evidence="8 9" key="1">
    <citation type="submission" date="2024-04" db="EMBL/GenBank/DDBJ databases">
        <authorList>
            <consortium name="Genoscope - CEA"/>
            <person name="William W."/>
        </authorList>
    </citation>
    <scope>NUCLEOTIDE SEQUENCE [LARGE SCALE GENOMIC DNA]</scope>
</reference>
<feature type="domain" description="Plastocyanin-like" evidence="5">
    <location>
        <begin position="243"/>
        <end position="399"/>
    </location>
</feature>
<dbReference type="GO" id="GO:0016491">
    <property type="term" value="F:oxidoreductase activity"/>
    <property type="evidence" value="ECO:0007669"/>
    <property type="project" value="UniProtKB-KW"/>
</dbReference>
<sequence length="727" mass="81442">MVILVAEGFLCCSFRSDTMSRKSPTNGKWTSRKAFLLVSVMVLADLCDVTTSVLRHHMTFMDIEDYKDHVCSRPCVDNGQPMTCDYDFLIEHYHTLTKACWDCPHISDMCARPHCVPADGGLRGILTVNRMMPGPSIQVCEHDTLRVRVHNKMENSEGTAIHWHGILQQGSPYMDGVSMVTQCPIPAHSTFTYVFNASTPGTHFWHAHSGLQRADGLYGHLVIRQPPGREAHRGFYDLDLPEHVIVVNDWWHRDSPSSFAQHHHGDGDNKPSSVLINGKGFFKGLYNPKTGLNITTPREVFRVTPGKRYRFRVASNGILNCPLMISVDNHSLEIIATDGQPVQPLEVAAFNIFAGERYDFVLTANQSVGTYLLRVQGLLDCGPRFKDAQQTAILVYDGAEFNSSFTTPAPTIIGKILNPINSRESPTEIPVSQLRAMVEDDPALTRTPDRTIVVAMDFKVIDNPRFHNPVLYSTRDFVIGNRQLQTPQMNDISNTLPSSPPLSQYKDLLQSMTCNNDTVTSDCSVEFCECVHLYKLRLDDVVEVILVDQGHIWDANHPTHLHGHGFRVVAMDKLASSIYAKNVTDLDARGEIIRNLHNAPIKDTVTVPDGGYTILRFHANNPGIWFFHCHVEYHVEIGMGLLFQVGEPEDFPPVPPRFPTCGSWEPEPEIPHVTDINNHCARSSATSHTRQHKHLTSFVVGVCLVSTLLLPLLRTELQPSFAGFPMY</sequence>
<dbReference type="GO" id="GO:0006826">
    <property type="term" value="P:iron ion transport"/>
    <property type="evidence" value="ECO:0007669"/>
    <property type="project" value="TreeGrafter"/>
</dbReference>
<evidence type="ECO:0000313" key="8">
    <source>
        <dbReference type="EMBL" id="CAL1546441.1"/>
    </source>
</evidence>
<dbReference type="PANTHER" id="PTHR11709:SF394">
    <property type="entry name" value="FI03373P-RELATED"/>
    <property type="match status" value="1"/>
</dbReference>
<dbReference type="Proteomes" id="UP001497497">
    <property type="component" value="Unassembled WGS sequence"/>
</dbReference>
<dbReference type="InterPro" id="IPR033138">
    <property type="entry name" value="Cu_oxidase_CS"/>
</dbReference>
<dbReference type="InterPro" id="IPR008972">
    <property type="entry name" value="Cupredoxin"/>
</dbReference>
<dbReference type="PROSITE" id="PS00079">
    <property type="entry name" value="MULTICOPPER_OXIDASE1"/>
    <property type="match status" value="1"/>
</dbReference>
<name>A0AAV2IJJ5_LYMST</name>
<keyword evidence="2" id="KW-0479">Metal-binding</keyword>
<dbReference type="GO" id="GO:0005507">
    <property type="term" value="F:copper ion binding"/>
    <property type="evidence" value="ECO:0007669"/>
    <property type="project" value="InterPro"/>
</dbReference>
<dbReference type="Pfam" id="PF07731">
    <property type="entry name" value="Cu-oxidase_2"/>
    <property type="match status" value="1"/>
</dbReference>
<dbReference type="InterPro" id="IPR001117">
    <property type="entry name" value="Cu-oxidase_2nd"/>
</dbReference>
<dbReference type="InterPro" id="IPR011707">
    <property type="entry name" value="Cu-oxidase-like_N"/>
</dbReference>
<dbReference type="PROSITE" id="PS00080">
    <property type="entry name" value="MULTICOPPER_OXIDASE2"/>
    <property type="match status" value="1"/>
</dbReference>
<evidence type="ECO:0000259" key="6">
    <source>
        <dbReference type="Pfam" id="PF07731"/>
    </source>
</evidence>
<evidence type="ECO:0000259" key="7">
    <source>
        <dbReference type="Pfam" id="PF07732"/>
    </source>
</evidence>
<dbReference type="SUPFAM" id="SSF49503">
    <property type="entry name" value="Cupredoxins"/>
    <property type="match status" value="3"/>
</dbReference>
<evidence type="ECO:0000256" key="1">
    <source>
        <dbReference type="ARBA" id="ARBA00010609"/>
    </source>
</evidence>
<evidence type="ECO:0000256" key="2">
    <source>
        <dbReference type="ARBA" id="ARBA00022723"/>
    </source>
</evidence>
<accession>A0AAV2IJJ5</accession>
<proteinExistence type="inferred from homology"/>
<dbReference type="PANTHER" id="PTHR11709">
    <property type="entry name" value="MULTI-COPPER OXIDASE"/>
    <property type="match status" value="1"/>
</dbReference>
<dbReference type="FunFam" id="2.60.40.420:FF:000031">
    <property type="entry name" value="Laccase-2 isoform A"/>
    <property type="match status" value="1"/>
</dbReference>
<feature type="domain" description="Plastocyanin-like" evidence="7">
    <location>
        <begin position="117"/>
        <end position="226"/>
    </location>
</feature>
<gene>
    <name evidence="8" type="ORF">GSLYS_00019818001</name>
</gene>
<evidence type="ECO:0000313" key="9">
    <source>
        <dbReference type="Proteomes" id="UP001497497"/>
    </source>
</evidence>
<dbReference type="Gene3D" id="2.60.40.420">
    <property type="entry name" value="Cupredoxins - blue copper proteins"/>
    <property type="match status" value="3"/>
</dbReference>
<dbReference type="InterPro" id="IPR002355">
    <property type="entry name" value="Cu_oxidase_Cu_BS"/>
</dbReference>
<dbReference type="CDD" id="cd13858">
    <property type="entry name" value="CuRO_1_tcLCC2_insect_like"/>
    <property type="match status" value="1"/>
</dbReference>
<keyword evidence="4" id="KW-0186">Copper</keyword>
<evidence type="ECO:0000256" key="4">
    <source>
        <dbReference type="ARBA" id="ARBA00023008"/>
    </source>
</evidence>
<evidence type="ECO:0008006" key="10">
    <source>
        <dbReference type="Google" id="ProtNLM"/>
    </source>
</evidence>
<dbReference type="FunFam" id="2.60.40.420:FF:000045">
    <property type="entry name" value="Laccase 2"/>
    <property type="match status" value="1"/>
</dbReference>
<keyword evidence="3" id="KW-0560">Oxidoreductase</keyword>